<dbReference type="GO" id="GO:0016887">
    <property type="term" value="F:ATP hydrolysis activity"/>
    <property type="evidence" value="ECO:0007669"/>
    <property type="project" value="InterPro"/>
</dbReference>
<feature type="domain" description="ABC transporter" evidence="10">
    <location>
        <begin position="3"/>
        <end position="242"/>
    </location>
</feature>
<dbReference type="GO" id="GO:0005886">
    <property type="term" value="C:plasma membrane"/>
    <property type="evidence" value="ECO:0007669"/>
    <property type="project" value="UniProtKB-SubCell"/>
</dbReference>
<dbReference type="Proteomes" id="UP000009891">
    <property type="component" value="Unassembled WGS sequence"/>
</dbReference>
<evidence type="ECO:0000256" key="5">
    <source>
        <dbReference type="ARBA" id="ARBA00022741"/>
    </source>
</evidence>
<dbReference type="Pfam" id="PF00005">
    <property type="entry name" value="ABC_tran"/>
    <property type="match status" value="1"/>
</dbReference>
<dbReference type="InterPro" id="IPR003439">
    <property type="entry name" value="ABC_transporter-like_ATP-bd"/>
</dbReference>
<dbReference type="AlphaFoldDB" id="K9DPU9"/>
<dbReference type="PROSITE" id="PS00211">
    <property type="entry name" value="ABC_TRANSPORTER_1"/>
    <property type="match status" value="1"/>
</dbReference>
<evidence type="ECO:0000313" key="12">
    <source>
        <dbReference type="Proteomes" id="UP000009891"/>
    </source>
</evidence>
<gene>
    <name evidence="11" type="ORF">HMPREF9282_00173</name>
</gene>
<dbReference type="PANTHER" id="PTHR42771:SF2">
    <property type="entry name" value="IRON(3+)-HYDROXAMATE IMPORT ATP-BINDING PROTEIN FHUC"/>
    <property type="match status" value="1"/>
</dbReference>
<dbReference type="EMBL" id="AHAF01000001">
    <property type="protein sequence ID" value="EKU79365.1"/>
    <property type="molecule type" value="Genomic_DNA"/>
</dbReference>
<keyword evidence="3" id="KW-1003">Cell membrane</keyword>
<evidence type="ECO:0000259" key="10">
    <source>
        <dbReference type="PROSITE" id="PS50893"/>
    </source>
</evidence>
<dbReference type="FunFam" id="3.40.50.300:FF:000134">
    <property type="entry name" value="Iron-enterobactin ABC transporter ATP-binding protein"/>
    <property type="match status" value="1"/>
</dbReference>
<dbReference type="CDD" id="cd03214">
    <property type="entry name" value="ABC_Iron-Siderophores_B12_Hemin"/>
    <property type="match status" value="1"/>
</dbReference>
<accession>K9DPU9</accession>
<dbReference type="InterPro" id="IPR027417">
    <property type="entry name" value="P-loop_NTPase"/>
</dbReference>
<dbReference type="GO" id="GO:0006826">
    <property type="term" value="P:iron ion transport"/>
    <property type="evidence" value="ECO:0007669"/>
    <property type="project" value="UniProtKB-KW"/>
</dbReference>
<dbReference type="SMART" id="SM00382">
    <property type="entry name" value="AAA"/>
    <property type="match status" value="1"/>
</dbReference>
<dbReference type="HOGENOM" id="CLU_000604_1_11_9"/>
<keyword evidence="7" id="KW-0408">Iron</keyword>
<dbReference type="InterPro" id="IPR003593">
    <property type="entry name" value="AAA+_ATPase"/>
</dbReference>
<keyword evidence="2" id="KW-0813">Transport</keyword>
<dbReference type="GO" id="GO:0005524">
    <property type="term" value="F:ATP binding"/>
    <property type="evidence" value="ECO:0007669"/>
    <property type="project" value="UniProtKB-KW"/>
</dbReference>
<comment type="subcellular location">
    <subcellularLocation>
        <location evidence="1">Cell membrane</location>
        <topology evidence="1">Peripheral membrane protein</topology>
    </subcellularLocation>
</comment>
<evidence type="ECO:0000256" key="9">
    <source>
        <dbReference type="ARBA" id="ARBA00023136"/>
    </source>
</evidence>
<keyword evidence="5" id="KW-0547">Nucleotide-binding</keyword>
<protein>
    <recommendedName>
        <fullName evidence="10">ABC transporter domain-containing protein</fullName>
    </recommendedName>
</protein>
<dbReference type="SUPFAM" id="SSF52540">
    <property type="entry name" value="P-loop containing nucleoside triphosphate hydrolases"/>
    <property type="match status" value="1"/>
</dbReference>
<dbReference type="PROSITE" id="PS50893">
    <property type="entry name" value="ABC_TRANSPORTER_2"/>
    <property type="match status" value="1"/>
</dbReference>
<evidence type="ECO:0000256" key="4">
    <source>
        <dbReference type="ARBA" id="ARBA00022496"/>
    </source>
</evidence>
<keyword evidence="6" id="KW-0067">ATP-binding</keyword>
<comment type="caution">
    <text evidence="11">The sequence shown here is derived from an EMBL/GenBank/DDBJ whole genome shotgun (WGS) entry which is preliminary data.</text>
</comment>
<name>K9DPU9_9FIRM</name>
<reference evidence="11 12" key="1">
    <citation type="submission" date="2012-09" db="EMBL/GenBank/DDBJ databases">
        <title>The Genome Sequence of Veillonella ratti ACS-216-V-COL6B.</title>
        <authorList>
            <consortium name="The Broad Institute Genome Sequencing Platform"/>
            <person name="Earl A."/>
            <person name="Ward D."/>
            <person name="Feldgarden M."/>
            <person name="Gevers D."/>
            <person name="Saerens B."/>
            <person name="Vaneechoutte M."/>
            <person name="Walker B."/>
            <person name="Young S.K."/>
            <person name="Zeng Q."/>
            <person name="Gargeya S."/>
            <person name="Fitzgerald M."/>
            <person name="Haas B."/>
            <person name="Abouelleil A."/>
            <person name="Alvarado L."/>
            <person name="Arachchi H.M."/>
            <person name="Berlin A."/>
            <person name="Chapman S.B."/>
            <person name="Goldberg J."/>
            <person name="Griggs A."/>
            <person name="Gujja S."/>
            <person name="Hansen M."/>
            <person name="Howarth C."/>
            <person name="Imamovic A."/>
            <person name="Larimer J."/>
            <person name="McCowen C."/>
            <person name="Montmayeur A."/>
            <person name="Murphy C."/>
            <person name="Neiman D."/>
            <person name="Pearson M."/>
            <person name="Priest M."/>
            <person name="Roberts A."/>
            <person name="Saif S."/>
            <person name="Shea T."/>
            <person name="Sisk P."/>
            <person name="Sykes S."/>
            <person name="Wortman J."/>
            <person name="Nusbaum C."/>
            <person name="Birren B."/>
        </authorList>
    </citation>
    <scope>NUCLEOTIDE SEQUENCE [LARGE SCALE GENOMIC DNA]</scope>
    <source>
        <strain evidence="11 12">ACS-216-V-Col6b</strain>
    </source>
</reference>
<dbReference type="STRING" id="883156.HMPREF9282_00173"/>
<keyword evidence="12" id="KW-1185">Reference proteome</keyword>
<proteinExistence type="predicted"/>
<evidence type="ECO:0000256" key="1">
    <source>
        <dbReference type="ARBA" id="ARBA00004202"/>
    </source>
</evidence>
<keyword evidence="9" id="KW-0472">Membrane</keyword>
<evidence type="ECO:0000256" key="3">
    <source>
        <dbReference type="ARBA" id="ARBA00022475"/>
    </source>
</evidence>
<dbReference type="eggNOG" id="COG1120">
    <property type="taxonomic scope" value="Bacteria"/>
</dbReference>
<dbReference type="Gene3D" id="3.40.50.300">
    <property type="entry name" value="P-loop containing nucleotide triphosphate hydrolases"/>
    <property type="match status" value="1"/>
</dbReference>
<organism evidence="11 12">
    <name type="scientific">Veillonella seminalis ACS-216-V-Col6b</name>
    <dbReference type="NCBI Taxonomy" id="883156"/>
    <lineage>
        <taxon>Bacteria</taxon>
        <taxon>Bacillati</taxon>
        <taxon>Bacillota</taxon>
        <taxon>Negativicutes</taxon>
        <taxon>Veillonellales</taxon>
        <taxon>Veillonellaceae</taxon>
        <taxon>Veillonella</taxon>
    </lineage>
</organism>
<keyword evidence="4" id="KW-0410">Iron transport</keyword>
<dbReference type="RefSeq" id="WP_006555073.1">
    <property type="nucleotide sequence ID" value="NZ_JH992936.1"/>
</dbReference>
<evidence type="ECO:0000256" key="7">
    <source>
        <dbReference type="ARBA" id="ARBA00023004"/>
    </source>
</evidence>
<evidence type="ECO:0000256" key="2">
    <source>
        <dbReference type="ARBA" id="ARBA00022448"/>
    </source>
</evidence>
<dbReference type="PANTHER" id="PTHR42771">
    <property type="entry name" value="IRON(3+)-HYDROXAMATE IMPORT ATP-BINDING PROTEIN FHUC"/>
    <property type="match status" value="1"/>
</dbReference>
<sequence>MTKRTLIMNKAGIGYPSRPVGENISLVFDKPEIVSIIGPNGSGKSTVLKTLGRLLEPLGGTVFLDGKDIQSMNSKTVARMIAMLPQSAQAPQDMTVRDLVLCGRLPYQNPFSSLTNEDVVAVQTAIEETGLSELQHRPLKDLSGGERQRAWLAMAIAQEPDILLLDEPTTFLDVRYQLELMKLAEKLHHTRGITIIMVLHDLNHAAHYSDRLIAVKKGQIVADGPAPEIFTETVLSDLYEVNMVFTKLDIDGETHTICVPYETGNKK</sequence>
<dbReference type="PATRIC" id="fig|883156.3.peg.175"/>
<keyword evidence="8" id="KW-0406">Ion transport</keyword>
<evidence type="ECO:0000256" key="8">
    <source>
        <dbReference type="ARBA" id="ARBA00023065"/>
    </source>
</evidence>
<dbReference type="InterPro" id="IPR017871">
    <property type="entry name" value="ABC_transporter-like_CS"/>
</dbReference>
<evidence type="ECO:0000256" key="6">
    <source>
        <dbReference type="ARBA" id="ARBA00022840"/>
    </source>
</evidence>
<evidence type="ECO:0000313" key="11">
    <source>
        <dbReference type="EMBL" id="EKU79365.1"/>
    </source>
</evidence>
<dbReference type="InterPro" id="IPR051535">
    <property type="entry name" value="Siderophore_ABC-ATPase"/>
</dbReference>